<feature type="region of interest" description="Disordered" evidence="5">
    <location>
        <begin position="328"/>
        <end position="363"/>
    </location>
</feature>
<evidence type="ECO:0000259" key="7">
    <source>
        <dbReference type="PROSITE" id="PS50801"/>
    </source>
</evidence>
<evidence type="ECO:0000256" key="4">
    <source>
        <dbReference type="ARBA" id="ARBA00023136"/>
    </source>
</evidence>
<keyword evidence="2 6" id="KW-0812">Transmembrane</keyword>
<reference evidence="8 9" key="2">
    <citation type="submission" date="2019-08" db="EMBL/GenBank/DDBJ databases">
        <authorList>
            <person name="Henke P."/>
        </authorList>
    </citation>
    <scope>NUCLEOTIDE SEQUENCE [LARGE SCALE GENOMIC DNA]</scope>
    <source>
        <strain evidence="8">Phe10_nw2017</strain>
    </source>
</reference>
<feature type="non-terminal residue" evidence="8">
    <location>
        <position position="380"/>
    </location>
</feature>
<gene>
    <name evidence="8" type="ORF">E3A20_28350</name>
</gene>
<keyword evidence="4 6" id="KW-0472">Membrane</keyword>
<reference evidence="8 9" key="1">
    <citation type="submission" date="2019-08" db="EMBL/GenBank/DDBJ databases">
        <title>100 year-old enigma solved: identification of Planctomyces bekefii, the type genus and species of the phylum Planctomycetes.</title>
        <authorList>
            <person name="Svetlana D.N."/>
            <person name="Overmann J."/>
        </authorList>
    </citation>
    <scope>NUCLEOTIDE SEQUENCE [LARGE SCALE GENOMIC DNA]</scope>
    <source>
        <strain evidence="8">Phe10_nw2017</strain>
    </source>
</reference>
<dbReference type="Proteomes" id="UP000321083">
    <property type="component" value="Unassembled WGS sequence"/>
</dbReference>
<dbReference type="Pfam" id="PF00916">
    <property type="entry name" value="Sulfate_transp"/>
    <property type="match status" value="1"/>
</dbReference>
<sequence length="380" mass="42296">LLVSVPMGMYLKLDQAHGYRIFEKSYQLNEKFLVAMPDRMFGMFREVTTPDFSVLGQWIAWKWIMMFFIIGSLESLLSAKAVDLLDPWKRKTNMDRDVLAVGAANLVAALIGGLPMISEIVRSKSNIDNGARTRFANMWHGVFLLLCVGLIPTVLHRIPLAALAAMLVYTGTRLAHPNEFRNVYRIGREQLLIFVVTLVVVLATDLLIGVAAGVLLKMVIHLANGVPLRSFFKAYVEVEDVDEHTTRIIARESAVFSNWIPFRRQIEDIGLVQKRNLILDLSGAAMVDASVMEKLEEMQAEFQQNGLTLELRGAGGFSGLFTQFPFRTNQGTDSDSTHNNRHGWAHSGGVDPGDGEDGNLGLDTHRLSWGGTIRAGRRPC</sequence>
<dbReference type="InterPro" id="IPR001902">
    <property type="entry name" value="SLC26A/SulP_fam"/>
</dbReference>
<proteinExistence type="predicted"/>
<dbReference type="InterPro" id="IPR002645">
    <property type="entry name" value="STAS_dom"/>
</dbReference>
<feature type="transmembrane region" description="Helical" evidence="6">
    <location>
        <begin position="191"/>
        <end position="216"/>
    </location>
</feature>
<feature type="non-terminal residue" evidence="8">
    <location>
        <position position="1"/>
    </location>
</feature>
<dbReference type="InterPro" id="IPR011547">
    <property type="entry name" value="SLC26A/SulP_dom"/>
</dbReference>
<feature type="transmembrane region" description="Helical" evidence="6">
    <location>
        <begin position="58"/>
        <end position="77"/>
    </location>
</feature>
<comment type="subcellular location">
    <subcellularLocation>
        <location evidence="1">Membrane</location>
        <topology evidence="1">Multi-pass membrane protein</topology>
    </subcellularLocation>
</comment>
<dbReference type="EMBL" id="SRHE01000879">
    <property type="protein sequence ID" value="TWW08036.1"/>
    <property type="molecule type" value="Genomic_DNA"/>
</dbReference>
<dbReference type="PROSITE" id="PS50801">
    <property type="entry name" value="STAS"/>
    <property type="match status" value="1"/>
</dbReference>
<evidence type="ECO:0000256" key="2">
    <source>
        <dbReference type="ARBA" id="ARBA00022692"/>
    </source>
</evidence>
<comment type="caution">
    <text evidence="8">The sequence shown here is derived from an EMBL/GenBank/DDBJ whole genome shotgun (WGS) entry which is preliminary data.</text>
</comment>
<protein>
    <recommendedName>
        <fullName evidence="7">STAS domain-containing protein</fullName>
    </recommendedName>
</protein>
<name>A0A5C6LZV1_9PLAN</name>
<keyword evidence="3 6" id="KW-1133">Transmembrane helix</keyword>
<evidence type="ECO:0000256" key="6">
    <source>
        <dbReference type="SAM" id="Phobius"/>
    </source>
</evidence>
<feature type="domain" description="STAS" evidence="7">
    <location>
        <begin position="235"/>
        <end position="313"/>
    </location>
</feature>
<dbReference type="InterPro" id="IPR036513">
    <property type="entry name" value="STAS_dom_sf"/>
</dbReference>
<evidence type="ECO:0000256" key="3">
    <source>
        <dbReference type="ARBA" id="ARBA00022989"/>
    </source>
</evidence>
<evidence type="ECO:0000313" key="8">
    <source>
        <dbReference type="EMBL" id="TWW08036.1"/>
    </source>
</evidence>
<organism evidence="8 9">
    <name type="scientific">Planctomyces bekefii</name>
    <dbReference type="NCBI Taxonomy" id="1653850"/>
    <lineage>
        <taxon>Bacteria</taxon>
        <taxon>Pseudomonadati</taxon>
        <taxon>Planctomycetota</taxon>
        <taxon>Planctomycetia</taxon>
        <taxon>Planctomycetales</taxon>
        <taxon>Planctomycetaceae</taxon>
        <taxon>Planctomyces</taxon>
    </lineage>
</organism>
<evidence type="ECO:0000256" key="1">
    <source>
        <dbReference type="ARBA" id="ARBA00004141"/>
    </source>
</evidence>
<evidence type="ECO:0000313" key="9">
    <source>
        <dbReference type="Proteomes" id="UP000321083"/>
    </source>
</evidence>
<dbReference type="AlphaFoldDB" id="A0A5C6LZV1"/>
<dbReference type="GO" id="GO:0016020">
    <property type="term" value="C:membrane"/>
    <property type="evidence" value="ECO:0007669"/>
    <property type="project" value="UniProtKB-SubCell"/>
</dbReference>
<feature type="transmembrane region" description="Helical" evidence="6">
    <location>
        <begin position="138"/>
        <end position="170"/>
    </location>
</feature>
<dbReference type="GO" id="GO:0055085">
    <property type="term" value="P:transmembrane transport"/>
    <property type="evidence" value="ECO:0007669"/>
    <property type="project" value="InterPro"/>
</dbReference>
<keyword evidence="9" id="KW-1185">Reference proteome</keyword>
<evidence type="ECO:0000256" key="5">
    <source>
        <dbReference type="SAM" id="MobiDB-lite"/>
    </source>
</evidence>
<feature type="transmembrane region" description="Helical" evidence="6">
    <location>
        <begin position="98"/>
        <end position="118"/>
    </location>
</feature>
<accession>A0A5C6LZV1</accession>
<dbReference type="Gene3D" id="3.30.750.24">
    <property type="entry name" value="STAS domain"/>
    <property type="match status" value="1"/>
</dbReference>
<dbReference type="SUPFAM" id="SSF52091">
    <property type="entry name" value="SpoIIaa-like"/>
    <property type="match status" value="1"/>
</dbReference>
<dbReference type="PANTHER" id="PTHR11814">
    <property type="entry name" value="SULFATE TRANSPORTER"/>
    <property type="match status" value="1"/>
</dbReference>